<dbReference type="CDD" id="cd20716">
    <property type="entry name" value="cyt_P460_fam"/>
    <property type="match status" value="1"/>
</dbReference>
<dbReference type="InterPro" id="IPR038142">
    <property type="entry name" value="Cytochrome_P460_sp"/>
</dbReference>
<dbReference type="InterPro" id="IPR032033">
    <property type="entry name" value="Cytochrome_P460"/>
</dbReference>
<dbReference type="Proteomes" id="UP000001966">
    <property type="component" value="Chromosome"/>
</dbReference>
<dbReference type="KEGG" id="net:Neut_1345"/>
<protein>
    <recommendedName>
        <fullName evidence="2">Cytochrome P460 domain-containing protein</fullName>
    </recommendedName>
</protein>
<evidence type="ECO:0000313" key="4">
    <source>
        <dbReference type="Proteomes" id="UP000001966"/>
    </source>
</evidence>
<dbReference type="eggNOG" id="ENOG50337YY">
    <property type="taxonomic scope" value="Bacteria"/>
</dbReference>
<proteinExistence type="predicted"/>
<organism evidence="3 4">
    <name type="scientific">Nitrosomonas eutropha (strain DSM 101675 / C91 / Nm57)</name>
    <dbReference type="NCBI Taxonomy" id="335283"/>
    <lineage>
        <taxon>Bacteria</taxon>
        <taxon>Pseudomonadati</taxon>
        <taxon>Pseudomonadota</taxon>
        <taxon>Betaproteobacteria</taxon>
        <taxon>Nitrosomonadales</taxon>
        <taxon>Nitrosomonadaceae</taxon>
        <taxon>Nitrosomonas</taxon>
    </lineage>
</organism>
<feature type="signal peptide" evidence="1">
    <location>
        <begin position="1"/>
        <end position="29"/>
    </location>
</feature>
<sequence precursor="true">MIFKRREKMKSSLGLSALIGLTLSFPAFGGGNPEFVKFPENYTEIFSQYGTANRANQTQLAKFYANKIAVDSYKKGEEAAPGSVVVMEIYIPKKDAEGKIQSGEDGLFVIDKLAAVGVMEKRSDWDGTFKAEDRSGNWGFALYEPNGKVKDNDLNCAQCHNPLQKQDNLFSFQKLVDYVKNH</sequence>
<evidence type="ECO:0000259" key="2">
    <source>
        <dbReference type="Pfam" id="PF16694"/>
    </source>
</evidence>
<accession>Q0AGD7</accession>
<keyword evidence="1" id="KW-0732">Signal</keyword>
<dbReference type="EMBL" id="CP000450">
    <property type="protein sequence ID" value="ABI59595.1"/>
    <property type="molecule type" value="Genomic_DNA"/>
</dbReference>
<evidence type="ECO:0000313" key="3">
    <source>
        <dbReference type="EMBL" id="ABI59595.1"/>
    </source>
</evidence>
<dbReference type="Pfam" id="PF16694">
    <property type="entry name" value="Cytochrome_P460"/>
    <property type="match status" value="1"/>
</dbReference>
<feature type="domain" description="Cytochrome P460" evidence="2">
    <location>
        <begin position="39"/>
        <end position="171"/>
    </location>
</feature>
<reference evidence="3 4" key="1">
    <citation type="journal article" date="2007" name="Environ. Microbiol.">
        <title>Whole-genome analysis of the ammonia-oxidizing bacterium, Nitrosomonas eutropha C91: implications for niche adaptation.</title>
        <authorList>
            <person name="Stein L.Y."/>
            <person name="Arp D.J."/>
            <person name="Berube P.M."/>
            <person name="Chain P.S."/>
            <person name="Hauser L."/>
            <person name="Jetten M.S."/>
            <person name="Klotz M.G."/>
            <person name="Larimer F.W."/>
            <person name="Norton J.M."/>
            <person name="Op den Camp H.J.M."/>
            <person name="Shin M."/>
            <person name="Wei X."/>
        </authorList>
    </citation>
    <scope>NUCLEOTIDE SEQUENCE [LARGE SCALE GENOMIC DNA]</scope>
    <source>
        <strain evidence="4">DSM 101675 / C91 / Nm57</strain>
    </source>
</reference>
<dbReference type="Gene3D" id="3.50.70.20">
    <property type="entry name" value="Cytochrome P460"/>
    <property type="match status" value="1"/>
</dbReference>
<dbReference type="HOGENOM" id="CLU_126443_0_0_4"/>
<name>Q0AGD7_NITEC</name>
<dbReference type="AlphaFoldDB" id="Q0AGD7"/>
<gene>
    <name evidence="3" type="ordered locus">Neut_1345</name>
</gene>
<evidence type="ECO:0000256" key="1">
    <source>
        <dbReference type="SAM" id="SignalP"/>
    </source>
</evidence>
<feature type="chain" id="PRO_5004168091" description="Cytochrome P460 domain-containing protein" evidence="1">
    <location>
        <begin position="30"/>
        <end position="182"/>
    </location>
</feature>